<evidence type="ECO:0000313" key="6">
    <source>
        <dbReference type="EMBL" id="VEN60887.1"/>
    </source>
</evidence>
<dbReference type="InterPro" id="IPR008218">
    <property type="entry name" value="ATPase_V1-cplx_f_g_su"/>
</dbReference>
<dbReference type="PANTHER" id="PTHR13861">
    <property type="entry name" value="VACUOLAR ATP SYNTHASE SUBUNIT F"/>
    <property type="match status" value="1"/>
</dbReference>
<dbReference type="GO" id="GO:0016020">
    <property type="term" value="C:membrane"/>
    <property type="evidence" value="ECO:0007669"/>
    <property type="project" value="TreeGrafter"/>
</dbReference>
<evidence type="ECO:0000256" key="4">
    <source>
        <dbReference type="ARBA" id="ARBA00023065"/>
    </source>
</evidence>
<dbReference type="GO" id="GO:0046961">
    <property type="term" value="F:proton-transporting ATPase activity, rotational mechanism"/>
    <property type="evidence" value="ECO:0007669"/>
    <property type="project" value="InterPro"/>
</dbReference>
<dbReference type="PANTHER" id="PTHR13861:SF2">
    <property type="entry name" value="V-TYPE PROTON ATPASE SUBUNIT F"/>
    <property type="match status" value="1"/>
</dbReference>
<protein>
    <submittedName>
        <fullName evidence="6">Uncharacterized protein</fullName>
    </submittedName>
</protein>
<dbReference type="Proteomes" id="UP000410492">
    <property type="component" value="Unassembled WGS sequence"/>
</dbReference>
<dbReference type="InterPro" id="IPR036906">
    <property type="entry name" value="ATPase_V1_fsu_sf"/>
</dbReference>
<gene>
    <name evidence="6" type="ORF">CALMAC_LOCUS18443</name>
</gene>
<proteinExistence type="inferred from homology"/>
<dbReference type="SUPFAM" id="SSF159468">
    <property type="entry name" value="AtpF-like"/>
    <property type="match status" value="1"/>
</dbReference>
<dbReference type="Pfam" id="PF01990">
    <property type="entry name" value="ATP-synt_F"/>
    <property type="match status" value="1"/>
</dbReference>
<reference evidence="6 7" key="1">
    <citation type="submission" date="2019-01" db="EMBL/GenBank/DDBJ databases">
        <authorList>
            <person name="Sayadi A."/>
        </authorList>
    </citation>
    <scope>NUCLEOTIDE SEQUENCE [LARGE SCALE GENOMIC DNA]</scope>
</reference>
<evidence type="ECO:0000256" key="3">
    <source>
        <dbReference type="ARBA" id="ARBA00022781"/>
    </source>
</evidence>
<dbReference type="EMBL" id="CAACVG010012822">
    <property type="protein sequence ID" value="VEN60887.1"/>
    <property type="molecule type" value="Genomic_DNA"/>
</dbReference>
<keyword evidence="7" id="KW-1185">Reference proteome</keyword>
<feature type="compositionally biased region" description="Basic and acidic residues" evidence="5">
    <location>
        <begin position="1"/>
        <end position="11"/>
    </location>
</feature>
<organism evidence="6 7">
    <name type="scientific">Callosobruchus maculatus</name>
    <name type="common">Southern cowpea weevil</name>
    <name type="synonym">Pulse bruchid</name>
    <dbReference type="NCBI Taxonomy" id="64391"/>
    <lineage>
        <taxon>Eukaryota</taxon>
        <taxon>Metazoa</taxon>
        <taxon>Ecdysozoa</taxon>
        <taxon>Arthropoda</taxon>
        <taxon>Hexapoda</taxon>
        <taxon>Insecta</taxon>
        <taxon>Pterygota</taxon>
        <taxon>Neoptera</taxon>
        <taxon>Endopterygota</taxon>
        <taxon>Coleoptera</taxon>
        <taxon>Polyphaga</taxon>
        <taxon>Cucujiformia</taxon>
        <taxon>Chrysomeloidea</taxon>
        <taxon>Chrysomelidae</taxon>
        <taxon>Bruchinae</taxon>
        <taxon>Bruchini</taxon>
        <taxon>Callosobruchus</taxon>
    </lineage>
</organism>
<evidence type="ECO:0000256" key="5">
    <source>
        <dbReference type="SAM" id="MobiDB-lite"/>
    </source>
</evidence>
<feature type="region of interest" description="Disordered" evidence="5">
    <location>
        <begin position="150"/>
        <end position="187"/>
    </location>
</feature>
<feature type="region of interest" description="Disordered" evidence="5">
    <location>
        <begin position="1"/>
        <end position="22"/>
    </location>
</feature>
<evidence type="ECO:0000313" key="7">
    <source>
        <dbReference type="Proteomes" id="UP000410492"/>
    </source>
</evidence>
<feature type="compositionally biased region" description="Basic and acidic residues" evidence="5">
    <location>
        <begin position="178"/>
        <end position="187"/>
    </location>
</feature>
<feature type="compositionally biased region" description="Basic and acidic residues" evidence="5">
    <location>
        <begin position="150"/>
        <end position="170"/>
    </location>
</feature>
<name>A0A653DM32_CALMS</name>
<evidence type="ECO:0000256" key="1">
    <source>
        <dbReference type="ARBA" id="ARBA00010148"/>
    </source>
</evidence>
<dbReference type="AlphaFoldDB" id="A0A653DM32"/>
<dbReference type="Gene3D" id="3.40.50.10580">
    <property type="entry name" value="ATPase, V1 complex, subunit F"/>
    <property type="match status" value="1"/>
</dbReference>
<comment type="similarity">
    <text evidence="1">Belongs to the V-ATPase F subunit family.</text>
</comment>
<keyword evidence="2" id="KW-0813">Transport</keyword>
<keyword evidence="4" id="KW-0406">Ion transport</keyword>
<keyword evidence="3" id="KW-0375">Hydrogen ion transport</keyword>
<dbReference type="OrthoDB" id="10261947at2759"/>
<accession>A0A653DM32</accession>
<sequence>MKKLYDIKEEDPSQLSLKPSPHEVKVSQTKSRLLINPDRYLMGIIADEDTVCGFMLAGIGEINDKGEPNYAAVDEHTPDLEVAAQYRRLLLRKDIAILLIDHEAADRIRQTMVELAAIKDPYVVVIPDHYGPYDINIDNILDISKHREAEENEHVQDLKKTAIENRRTTEADQPSGHSENRVHIVEQ</sequence>
<evidence type="ECO:0000256" key="2">
    <source>
        <dbReference type="ARBA" id="ARBA00022448"/>
    </source>
</evidence>